<reference evidence="2 3" key="1">
    <citation type="submission" date="2024-01" db="EMBL/GenBank/DDBJ databases">
        <title>Genome assemblies of Stephania.</title>
        <authorList>
            <person name="Yang L."/>
        </authorList>
    </citation>
    <scope>NUCLEOTIDE SEQUENCE [LARGE SCALE GENOMIC DNA]</scope>
    <source>
        <strain evidence="2">JXDWG</strain>
        <tissue evidence="2">Leaf</tissue>
    </source>
</reference>
<comment type="caution">
    <text evidence="2">The sequence shown here is derived from an EMBL/GenBank/DDBJ whole genome shotgun (WGS) entry which is preliminary data.</text>
</comment>
<gene>
    <name evidence="2" type="ORF">Scep_003090</name>
</gene>
<dbReference type="Proteomes" id="UP001419268">
    <property type="component" value="Unassembled WGS sequence"/>
</dbReference>
<name>A0AAP0KPV4_9MAGN</name>
<dbReference type="AlphaFoldDB" id="A0AAP0KPV4"/>
<organism evidence="2 3">
    <name type="scientific">Stephania cephalantha</name>
    <dbReference type="NCBI Taxonomy" id="152367"/>
    <lineage>
        <taxon>Eukaryota</taxon>
        <taxon>Viridiplantae</taxon>
        <taxon>Streptophyta</taxon>
        <taxon>Embryophyta</taxon>
        <taxon>Tracheophyta</taxon>
        <taxon>Spermatophyta</taxon>
        <taxon>Magnoliopsida</taxon>
        <taxon>Ranunculales</taxon>
        <taxon>Menispermaceae</taxon>
        <taxon>Menispermoideae</taxon>
        <taxon>Cissampelideae</taxon>
        <taxon>Stephania</taxon>
    </lineage>
</organism>
<accession>A0AAP0KPV4</accession>
<evidence type="ECO:0000256" key="1">
    <source>
        <dbReference type="SAM" id="MobiDB-lite"/>
    </source>
</evidence>
<keyword evidence="3" id="KW-1185">Reference proteome</keyword>
<evidence type="ECO:0000313" key="3">
    <source>
        <dbReference type="Proteomes" id="UP001419268"/>
    </source>
</evidence>
<feature type="region of interest" description="Disordered" evidence="1">
    <location>
        <begin position="27"/>
        <end position="56"/>
    </location>
</feature>
<evidence type="ECO:0000313" key="2">
    <source>
        <dbReference type="EMBL" id="KAK9156516.1"/>
    </source>
</evidence>
<dbReference type="EMBL" id="JBBNAG010000002">
    <property type="protein sequence ID" value="KAK9156516.1"/>
    <property type="molecule type" value="Genomic_DNA"/>
</dbReference>
<sequence>MQCDQLPKDMHRDTHCTVDEQLRRRRNRTHISHCATRATHPPDLPRCTSHSTTPKN</sequence>
<protein>
    <submittedName>
        <fullName evidence="2">Uncharacterized protein</fullName>
    </submittedName>
</protein>
<proteinExistence type="predicted"/>